<evidence type="ECO:0000313" key="15">
    <source>
        <dbReference type="Proteomes" id="UP001623592"/>
    </source>
</evidence>
<gene>
    <name evidence="14" type="primary">pknB</name>
    <name evidence="14" type="ORF">ACJDT4_05675</name>
</gene>
<keyword evidence="11" id="KW-0812">Transmembrane</keyword>
<dbReference type="SUPFAM" id="SSF56112">
    <property type="entry name" value="Protein kinase-like (PK-like)"/>
    <property type="match status" value="1"/>
</dbReference>
<dbReference type="Gene3D" id="1.10.510.10">
    <property type="entry name" value="Transferase(Phosphotransferase) domain 1"/>
    <property type="match status" value="1"/>
</dbReference>
<evidence type="ECO:0000256" key="8">
    <source>
        <dbReference type="ARBA" id="ARBA00048679"/>
    </source>
</evidence>
<evidence type="ECO:0000256" key="2">
    <source>
        <dbReference type="ARBA" id="ARBA00022527"/>
    </source>
</evidence>
<evidence type="ECO:0000259" key="12">
    <source>
        <dbReference type="PROSITE" id="PS50011"/>
    </source>
</evidence>
<feature type="domain" description="PASTA" evidence="13">
    <location>
        <begin position="370"/>
        <end position="436"/>
    </location>
</feature>
<dbReference type="RefSeq" id="WP_406786574.1">
    <property type="nucleotide sequence ID" value="NZ_JBJIAA010000004.1"/>
</dbReference>
<feature type="binding site" evidence="9">
    <location>
        <position position="39"/>
    </location>
    <ligand>
        <name>ATP</name>
        <dbReference type="ChEBI" id="CHEBI:30616"/>
    </ligand>
</feature>
<dbReference type="PROSITE" id="PS00107">
    <property type="entry name" value="PROTEIN_KINASE_ATP"/>
    <property type="match status" value="1"/>
</dbReference>
<dbReference type="NCBIfam" id="NF033483">
    <property type="entry name" value="PknB_PASTA_kin"/>
    <property type="match status" value="1"/>
</dbReference>
<feature type="domain" description="Protein kinase" evidence="12">
    <location>
        <begin position="10"/>
        <end position="267"/>
    </location>
</feature>
<evidence type="ECO:0000259" key="13">
    <source>
        <dbReference type="PROSITE" id="PS51178"/>
    </source>
</evidence>
<dbReference type="PANTHER" id="PTHR43289:SF34">
    <property type="entry name" value="SERINE_THREONINE-PROTEIN KINASE YBDM-RELATED"/>
    <property type="match status" value="1"/>
</dbReference>
<dbReference type="Gene3D" id="3.30.10.20">
    <property type="match status" value="3"/>
</dbReference>
<feature type="compositionally biased region" description="Acidic residues" evidence="10">
    <location>
        <begin position="314"/>
        <end position="329"/>
    </location>
</feature>
<dbReference type="Proteomes" id="UP001623592">
    <property type="component" value="Unassembled WGS sequence"/>
</dbReference>
<feature type="compositionally biased region" description="Basic and acidic residues" evidence="10">
    <location>
        <begin position="301"/>
        <end position="310"/>
    </location>
</feature>
<evidence type="ECO:0000313" key="14">
    <source>
        <dbReference type="EMBL" id="MFL0249905.1"/>
    </source>
</evidence>
<feature type="compositionally biased region" description="Low complexity" evidence="10">
    <location>
        <begin position="581"/>
        <end position="648"/>
    </location>
</feature>
<dbReference type="PANTHER" id="PTHR43289">
    <property type="entry name" value="MITOGEN-ACTIVATED PROTEIN KINASE KINASE KINASE 20-RELATED"/>
    <property type="match status" value="1"/>
</dbReference>
<dbReference type="InterPro" id="IPR017441">
    <property type="entry name" value="Protein_kinase_ATP_BS"/>
</dbReference>
<feature type="domain" description="PASTA" evidence="13">
    <location>
        <begin position="437"/>
        <end position="503"/>
    </location>
</feature>
<dbReference type="GO" id="GO:0016301">
    <property type="term" value="F:kinase activity"/>
    <property type="evidence" value="ECO:0007669"/>
    <property type="project" value="UniProtKB-KW"/>
</dbReference>
<feature type="domain" description="PASTA" evidence="13">
    <location>
        <begin position="507"/>
        <end position="574"/>
    </location>
</feature>
<dbReference type="SMART" id="SM00740">
    <property type="entry name" value="PASTA"/>
    <property type="match status" value="3"/>
</dbReference>
<keyword evidence="15" id="KW-1185">Reference proteome</keyword>
<keyword evidence="2" id="KW-0723">Serine/threonine-protein kinase</keyword>
<evidence type="ECO:0000256" key="6">
    <source>
        <dbReference type="ARBA" id="ARBA00022840"/>
    </source>
</evidence>
<evidence type="ECO:0000256" key="1">
    <source>
        <dbReference type="ARBA" id="ARBA00012513"/>
    </source>
</evidence>
<dbReference type="PROSITE" id="PS00108">
    <property type="entry name" value="PROTEIN_KINASE_ST"/>
    <property type="match status" value="1"/>
</dbReference>
<feature type="region of interest" description="Disordered" evidence="10">
    <location>
        <begin position="301"/>
        <end position="337"/>
    </location>
</feature>
<comment type="caution">
    <text evidence="14">The sequence shown here is derived from an EMBL/GenBank/DDBJ whole genome shotgun (WGS) entry which is preliminary data.</text>
</comment>
<organism evidence="14 15">
    <name type="scientific">Clostridium neuense</name>
    <dbReference type="NCBI Taxonomy" id="1728934"/>
    <lineage>
        <taxon>Bacteria</taxon>
        <taxon>Bacillati</taxon>
        <taxon>Bacillota</taxon>
        <taxon>Clostridia</taxon>
        <taxon>Eubacteriales</taxon>
        <taxon>Clostridiaceae</taxon>
        <taxon>Clostridium</taxon>
    </lineage>
</organism>
<sequence>MIGTILSNRYKLEEEIGVGGTAVVYKAKDTILNRNVAVKVLKNELSDDDDFVAKFKREATSVASISDINIVNIYDVGADGKINYIVMEYIDGKTLKEIIKQEKEIDIKKIIAIAVQITKALDCAHKNNIIHRDIKPHNIMVTKDGLVKVTDFGIAKASNSVTITSTNKVVGSAHYLSPEQAQGKQVDCRTDIYSFGIVLYEMATGKVPHDADTPVSVALKHIQEPVIPPKNLNENIPDSLNRLILKCLEKNPDDRYQNTRQILNDLIRMKSNYKIDDFDETMNVNDEEDYTRVMEPVKAKGLEKNADKNKAPVPDDEFDEDEEDIDEDEPKNNKKNKKKKIITASIIGVILLAGCVLFFALGAGLLGTSAVGKVSVPKIRGLKEGDAKKAVTDAKLKFEVVQRTKSDKPAGTVIACSPSEGTEVDEGSTVRVDVSSGEDDTKVPSLFGLTESEAKDKIISAGYKVGDISKESSDVPKGCVVRQTPDEGSSLEKGKTIDLVISTGPKESDNVSVPGVQGQSESDAKQTLENAGFTVNIQKKITNDPNQNGLVYSQNPGAGAMAAKNSVITIVVYQYNSTAQSNTNNNNNNNNNNTGSQSTGTNGNTKTGQQGGSNTTPTQPTNTQPTNTQPSGNNTTNPSNGQGGSNNQTGGGDKK</sequence>
<keyword evidence="5 14" id="KW-0418">Kinase</keyword>
<dbReference type="CDD" id="cd14014">
    <property type="entry name" value="STKc_PknB_like"/>
    <property type="match status" value="1"/>
</dbReference>
<keyword evidence="11" id="KW-0472">Membrane</keyword>
<dbReference type="CDD" id="cd06577">
    <property type="entry name" value="PASTA_pknB"/>
    <property type="match status" value="3"/>
</dbReference>
<dbReference type="PROSITE" id="PS51178">
    <property type="entry name" value="PASTA"/>
    <property type="match status" value="3"/>
</dbReference>
<feature type="region of interest" description="Disordered" evidence="10">
    <location>
        <begin position="581"/>
        <end position="655"/>
    </location>
</feature>
<dbReference type="SMART" id="SM00220">
    <property type="entry name" value="S_TKc"/>
    <property type="match status" value="1"/>
</dbReference>
<keyword evidence="3" id="KW-0808">Transferase</keyword>
<evidence type="ECO:0000256" key="7">
    <source>
        <dbReference type="ARBA" id="ARBA00047899"/>
    </source>
</evidence>
<evidence type="ECO:0000256" key="3">
    <source>
        <dbReference type="ARBA" id="ARBA00022679"/>
    </source>
</evidence>
<keyword evidence="6 9" id="KW-0067">ATP-binding</keyword>
<dbReference type="EMBL" id="JBJIAA010000004">
    <property type="protein sequence ID" value="MFL0249905.1"/>
    <property type="molecule type" value="Genomic_DNA"/>
</dbReference>
<evidence type="ECO:0000256" key="5">
    <source>
        <dbReference type="ARBA" id="ARBA00022777"/>
    </source>
</evidence>
<dbReference type="PROSITE" id="PS50011">
    <property type="entry name" value="PROTEIN_KINASE_DOM"/>
    <property type="match status" value="1"/>
</dbReference>
<feature type="region of interest" description="Disordered" evidence="10">
    <location>
        <begin position="504"/>
        <end position="525"/>
    </location>
</feature>
<dbReference type="InterPro" id="IPR011009">
    <property type="entry name" value="Kinase-like_dom_sf"/>
</dbReference>
<dbReference type="EC" id="2.7.11.1" evidence="1"/>
<accession>A0ABW8TE11</accession>
<evidence type="ECO:0000256" key="11">
    <source>
        <dbReference type="SAM" id="Phobius"/>
    </source>
</evidence>
<dbReference type="InterPro" id="IPR005543">
    <property type="entry name" value="PASTA_dom"/>
</dbReference>
<dbReference type="Gene3D" id="3.30.200.20">
    <property type="entry name" value="Phosphorylase Kinase, domain 1"/>
    <property type="match status" value="1"/>
</dbReference>
<name>A0ABW8TE11_9CLOT</name>
<dbReference type="Pfam" id="PF03793">
    <property type="entry name" value="PASTA"/>
    <property type="match status" value="3"/>
</dbReference>
<dbReference type="Pfam" id="PF00069">
    <property type="entry name" value="Pkinase"/>
    <property type="match status" value="1"/>
</dbReference>
<evidence type="ECO:0000256" key="4">
    <source>
        <dbReference type="ARBA" id="ARBA00022741"/>
    </source>
</evidence>
<dbReference type="InterPro" id="IPR008271">
    <property type="entry name" value="Ser/Thr_kinase_AS"/>
</dbReference>
<reference evidence="14 15" key="1">
    <citation type="submission" date="2024-11" db="EMBL/GenBank/DDBJ databases">
        <authorList>
            <person name="Heng Y.C."/>
            <person name="Lim A.C.H."/>
            <person name="Lee J.K.Y."/>
            <person name="Kittelmann S."/>
        </authorList>
    </citation>
    <scope>NUCLEOTIDE SEQUENCE [LARGE SCALE GENOMIC DNA]</scope>
    <source>
        <strain evidence="14 15">WILCCON 0114</strain>
    </source>
</reference>
<comment type="catalytic activity">
    <reaction evidence="7">
        <text>L-threonyl-[protein] + ATP = O-phospho-L-threonyl-[protein] + ADP + H(+)</text>
        <dbReference type="Rhea" id="RHEA:46608"/>
        <dbReference type="Rhea" id="RHEA-COMP:11060"/>
        <dbReference type="Rhea" id="RHEA-COMP:11605"/>
        <dbReference type="ChEBI" id="CHEBI:15378"/>
        <dbReference type="ChEBI" id="CHEBI:30013"/>
        <dbReference type="ChEBI" id="CHEBI:30616"/>
        <dbReference type="ChEBI" id="CHEBI:61977"/>
        <dbReference type="ChEBI" id="CHEBI:456216"/>
        <dbReference type="EC" id="2.7.11.1"/>
    </reaction>
</comment>
<proteinExistence type="predicted"/>
<feature type="transmembrane region" description="Helical" evidence="11">
    <location>
        <begin position="341"/>
        <end position="366"/>
    </location>
</feature>
<dbReference type="InterPro" id="IPR000719">
    <property type="entry name" value="Prot_kinase_dom"/>
</dbReference>
<keyword evidence="11" id="KW-1133">Transmembrane helix</keyword>
<protein>
    <recommendedName>
        <fullName evidence="1">non-specific serine/threonine protein kinase</fullName>
        <ecNumber evidence="1">2.7.11.1</ecNumber>
    </recommendedName>
</protein>
<evidence type="ECO:0000256" key="9">
    <source>
        <dbReference type="PROSITE-ProRule" id="PRU10141"/>
    </source>
</evidence>
<comment type="catalytic activity">
    <reaction evidence="8">
        <text>L-seryl-[protein] + ATP = O-phospho-L-seryl-[protein] + ADP + H(+)</text>
        <dbReference type="Rhea" id="RHEA:17989"/>
        <dbReference type="Rhea" id="RHEA-COMP:9863"/>
        <dbReference type="Rhea" id="RHEA-COMP:11604"/>
        <dbReference type="ChEBI" id="CHEBI:15378"/>
        <dbReference type="ChEBI" id="CHEBI:29999"/>
        <dbReference type="ChEBI" id="CHEBI:30616"/>
        <dbReference type="ChEBI" id="CHEBI:83421"/>
        <dbReference type="ChEBI" id="CHEBI:456216"/>
        <dbReference type="EC" id="2.7.11.1"/>
    </reaction>
</comment>
<evidence type="ECO:0000256" key="10">
    <source>
        <dbReference type="SAM" id="MobiDB-lite"/>
    </source>
</evidence>
<keyword evidence="4 9" id="KW-0547">Nucleotide-binding</keyword>